<evidence type="ECO:0000313" key="2">
    <source>
        <dbReference type="EMBL" id="KRZ05215.1"/>
    </source>
</evidence>
<dbReference type="Proteomes" id="UP000054632">
    <property type="component" value="Unassembled WGS sequence"/>
</dbReference>
<organism evidence="1 3">
    <name type="scientific">Trichinella pseudospiralis</name>
    <name type="common">Parasitic roundworm</name>
    <dbReference type="NCBI Taxonomy" id="6337"/>
    <lineage>
        <taxon>Eukaryota</taxon>
        <taxon>Metazoa</taxon>
        <taxon>Ecdysozoa</taxon>
        <taxon>Nematoda</taxon>
        <taxon>Enoplea</taxon>
        <taxon>Dorylaimia</taxon>
        <taxon>Trichinellida</taxon>
        <taxon>Trichinellidae</taxon>
        <taxon>Trichinella</taxon>
    </lineage>
</organism>
<evidence type="ECO:0000313" key="4">
    <source>
        <dbReference type="Proteomes" id="UP000054826"/>
    </source>
</evidence>
<name>A0A0V1DT04_TRIPS</name>
<reference evidence="3 4" key="1">
    <citation type="submission" date="2015-01" db="EMBL/GenBank/DDBJ databases">
        <title>Evolution of Trichinella species and genotypes.</title>
        <authorList>
            <person name="Korhonen P.K."/>
            <person name="Edoardo P."/>
            <person name="Giuseppe L.R."/>
            <person name="Gasser R.B."/>
        </authorList>
    </citation>
    <scope>NUCLEOTIDE SEQUENCE [LARGE SCALE GENOMIC DNA]</scope>
    <source>
        <strain evidence="1">ISS13</strain>
        <strain evidence="2">ISS176</strain>
    </source>
</reference>
<dbReference type="EMBL" id="JYDV01000710">
    <property type="protein sequence ID" value="KRZ05215.1"/>
    <property type="molecule type" value="Genomic_DNA"/>
</dbReference>
<gene>
    <name evidence="1" type="ORF">T4A_4550</name>
    <name evidence="2" type="ORF">T4C_12883</name>
</gene>
<evidence type="ECO:0000313" key="3">
    <source>
        <dbReference type="Proteomes" id="UP000054632"/>
    </source>
</evidence>
<dbReference type="Proteomes" id="UP000054826">
    <property type="component" value="Unassembled WGS sequence"/>
</dbReference>
<accession>A0A0V1DT04</accession>
<comment type="caution">
    <text evidence="1">The sequence shown here is derived from an EMBL/GenBank/DDBJ whole genome shotgun (WGS) entry which is preliminary data.</text>
</comment>
<dbReference type="EMBL" id="JYDR01000632">
    <property type="protein sequence ID" value="KRY64131.1"/>
    <property type="molecule type" value="Genomic_DNA"/>
</dbReference>
<dbReference type="AlphaFoldDB" id="A0A0V1DT04"/>
<protein>
    <submittedName>
        <fullName evidence="1">Uncharacterized protein</fullName>
    </submittedName>
</protein>
<evidence type="ECO:0000313" key="1">
    <source>
        <dbReference type="EMBL" id="KRY64131.1"/>
    </source>
</evidence>
<sequence>MSSDRHSCAINCGYMVKHVYGMFECQAAYEMKCK</sequence>
<proteinExistence type="predicted"/>